<reference evidence="16 17" key="1">
    <citation type="submission" date="2012-05" db="EMBL/GenBank/DDBJ databases">
        <title>Finished chromosome of genome of Oscillatoria sp. PCC 7112.</title>
        <authorList>
            <consortium name="US DOE Joint Genome Institute"/>
            <person name="Gugger M."/>
            <person name="Coursin T."/>
            <person name="Rippka R."/>
            <person name="Tandeau De Marsac N."/>
            <person name="Huntemann M."/>
            <person name="Wei C.-L."/>
            <person name="Han J."/>
            <person name="Detter J.C."/>
            <person name="Han C."/>
            <person name="Tapia R."/>
            <person name="Davenport K."/>
            <person name="Daligault H."/>
            <person name="Erkkila T."/>
            <person name="Gu W."/>
            <person name="Munk A.C.C."/>
            <person name="Teshima H."/>
            <person name="Xu Y."/>
            <person name="Chain P."/>
            <person name="Chen A."/>
            <person name="Krypides N."/>
            <person name="Mavromatis K."/>
            <person name="Markowitz V."/>
            <person name="Szeto E."/>
            <person name="Ivanova N."/>
            <person name="Mikhailova N."/>
            <person name="Ovchinnikova G."/>
            <person name="Pagani I."/>
            <person name="Pati A."/>
            <person name="Goodwin L."/>
            <person name="Peters L."/>
            <person name="Pitluck S."/>
            <person name="Woyke T."/>
            <person name="Kerfeld C."/>
        </authorList>
    </citation>
    <scope>NUCLEOTIDE SEQUENCE [LARGE SCALE GENOMIC DNA]</scope>
    <source>
        <strain evidence="16 17">PCC 7112</strain>
    </source>
</reference>
<keyword evidence="4" id="KW-0597">Phosphoprotein</keyword>
<keyword evidence="11" id="KW-0902">Two-component regulatory system</keyword>
<evidence type="ECO:0000256" key="5">
    <source>
        <dbReference type="ARBA" id="ARBA00022679"/>
    </source>
</evidence>
<dbReference type="NCBIfam" id="TIGR00229">
    <property type="entry name" value="sensory_box"/>
    <property type="match status" value="3"/>
</dbReference>
<dbReference type="SUPFAM" id="SSF55874">
    <property type="entry name" value="ATPase domain of HSP90 chaperone/DNA topoisomerase II/histidine kinase"/>
    <property type="match status" value="1"/>
</dbReference>
<sequence length="855" mass="94925">MSRILLLVDRHQQLNLPIAHLNREHEVIVLDRALDPNSEFPIPQIAFDLCILDEANFERIGSLVESLKAAAEPIFLPFLLVSKSQTPALFEQLFSQQAKQVERRIDDLIVSPAEPAQLHLRVENLLARRRLSLKLHRLQEVIKERTFRESLLIDSLQTANENLQREIAKRAEVEAARRENSYLDLLMNAMPDIVCFKDGEGRWQEANQAILEVFELEKIDYRGLKDFQLGELSSFYREALQACEVSDREAWAKGKLSRGEEMIPRSNGTVKIYDVIKVPVFHPDGRRKSIVILGRDITEYKQARDELVRLASIVESSDDGIISKTLTGTIQSWNTGAEKIYGYCAAEIKGQSIEILAIPERPKEMPQILENIRAGATIDHYETVHLRKDGQQIDVSLTISPIKDATGAVTGVSTISRDISDSKRVEKAFEQLRHQTEMILFSAGEGICGLNKQGKVTFVNPAAVRMAGCESKQLIDRPLYESLHRSQEECSRAIQQLSPATDLNSGSQLVPHCAAPQAGKLLPNRVSSQILATLEDGEARRVTDEIFWRRDGSSFPVEYVVAPMREQGEIIGAVVTFKDITEQLAVERMKDEFISVVSHELRTPMTSIHGALGLLNSGVLDAYPQKAKRMLEIAVTNTNRLVRLVNDILDLERMESSYSTAIKQTCNVAELMLQAADEMQGMAQQAGVTLSVKPVGAQLQAVPDRLIQALTNLLSNAIKFSPSGATVWLSAELTHNPDLAEKAAHKSVSSPSVLSPEPAAAPPHLPVPSSWYIVIAVKDQGRGIPSDKLEMVFERFQQVDASDSRQKGGTGLGLAICRSIVQQHGGRMWVESVLGEGSTFFLSLPLLREGLATKS</sequence>
<feature type="domain" description="Histidine kinase" evidence="13">
    <location>
        <begin position="596"/>
        <end position="848"/>
    </location>
</feature>
<dbReference type="Gene3D" id="3.30.565.10">
    <property type="entry name" value="Histidine kinase-like ATPase, C-terminal domain"/>
    <property type="match status" value="1"/>
</dbReference>
<dbReference type="EMBL" id="CP003614">
    <property type="protein sequence ID" value="AFZ07177.1"/>
    <property type="molecule type" value="Genomic_DNA"/>
</dbReference>
<dbReference type="GO" id="GO:0007234">
    <property type="term" value="P:osmosensory signaling via phosphorelay pathway"/>
    <property type="evidence" value="ECO:0007669"/>
    <property type="project" value="TreeGrafter"/>
</dbReference>
<keyword evidence="8 16" id="KW-0418">Kinase</keyword>
<dbReference type="InterPro" id="IPR001610">
    <property type="entry name" value="PAC"/>
</dbReference>
<accession>K9VI61</accession>
<evidence type="ECO:0000256" key="12">
    <source>
        <dbReference type="ARBA" id="ARBA00023136"/>
    </source>
</evidence>
<dbReference type="GO" id="GO:0000155">
    <property type="term" value="F:phosphorelay sensor kinase activity"/>
    <property type="evidence" value="ECO:0007669"/>
    <property type="project" value="InterPro"/>
</dbReference>
<dbReference type="CDD" id="cd00130">
    <property type="entry name" value="PAS"/>
    <property type="match status" value="3"/>
</dbReference>
<dbReference type="GO" id="GO:0000156">
    <property type="term" value="F:phosphorelay response regulator activity"/>
    <property type="evidence" value="ECO:0007669"/>
    <property type="project" value="TreeGrafter"/>
</dbReference>
<dbReference type="CDD" id="cd00082">
    <property type="entry name" value="HisKA"/>
    <property type="match status" value="1"/>
</dbReference>
<evidence type="ECO:0000256" key="2">
    <source>
        <dbReference type="ARBA" id="ARBA00004141"/>
    </source>
</evidence>
<keyword evidence="5" id="KW-0808">Transferase</keyword>
<evidence type="ECO:0000256" key="11">
    <source>
        <dbReference type="ARBA" id="ARBA00023012"/>
    </source>
</evidence>
<organism evidence="16 17">
    <name type="scientific">Phormidium nigroviride PCC 7112</name>
    <dbReference type="NCBI Taxonomy" id="179408"/>
    <lineage>
        <taxon>Bacteria</taxon>
        <taxon>Bacillati</taxon>
        <taxon>Cyanobacteriota</taxon>
        <taxon>Cyanophyceae</taxon>
        <taxon>Oscillatoriophycideae</taxon>
        <taxon>Oscillatoriales</taxon>
        <taxon>Oscillatoriaceae</taxon>
        <taxon>Phormidium</taxon>
    </lineage>
</organism>
<dbReference type="HOGENOM" id="CLU_000445_114_71_3"/>
<feature type="domain" description="PAC" evidence="15">
    <location>
        <begin position="257"/>
        <end position="309"/>
    </location>
</feature>
<dbReference type="InterPro" id="IPR000700">
    <property type="entry name" value="PAS-assoc_C"/>
</dbReference>
<feature type="domain" description="PAC" evidence="15">
    <location>
        <begin position="379"/>
        <end position="431"/>
    </location>
</feature>
<gene>
    <name evidence="16" type="ORF">Osc7112_2767</name>
</gene>
<dbReference type="InterPro" id="IPR003661">
    <property type="entry name" value="HisK_dim/P_dom"/>
</dbReference>
<dbReference type="PROSITE" id="PS50113">
    <property type="entry name" value="PAC"/>
    <property type="match status" value="3"/>
</dbReference>
<dbReference type="SMART" id="SM00086">
    <property type="entry name" value="PAC"/>
    <property type="match status" value="2"/>
</dbReference>
<keyword evidence="12" id="KW-0472">Membrane</keyword>
<dbReference type="AlphaFoldDB" id="K9VI61"/>
<dbReference type="CDD" id="cd16922">
    <property type="entry name" value="HATPase_EvgS-ArcB-TorS-like"/>
    <property type="match status" value="1"/>
</dbReference>
<dbReference type="InterPro" id="IPR004358">
    <property type="entry name" value="Sig_transdc_His_kin-like_C"/>
</dbReference>
<evidence type="ECO:0000256" key="4">
    <source>
        <dbReference type="ARBA" id="ARBA00022553"/>
    </source>
</evidence>
<keyword evidence="17" id="KW-1185">Reference proteome</keyword>
<evidence type="ECO:0000259" key="15">
    <source>
        <dbReference type="PROSITE" id="PS50113"/>
    </source>
</evidence>
<dbReference type="GO" id="GO:0005524">
    <property type="term" value="F:ATP binding"/>
    <property type="evidence" value="ECO:0007669"/>
    <property type="project" value="UniProtKB-KW"/>
</dbReference>
<dbReference type="Pfam" id="PF02518">
    <property type="entry name" value="HATPase_c"/>
    <property type="match status" value="1"/>
</dbReference>
<dbReference type="EC" id="2.7.13.3" evidence="3"/>
<dbReference type="InterPro" id="IPR035965">
    <property type="entry name" value="PAS-like_dom_sf"/>
</dbReference>
<dbReference type="FunFam" id="1.10.287.130:FF:000001">
    <property type="entry name" value="Two-component sensor histidine kinase"/>
    <property type="match status" value="1"/>
</dbReference>
<dbReference type="Pfam" id="PF13426">
    <property type="entry name" value="PAS_9"/>
    <property type="match status" value="2"/>
</dbReference>
<keyword evidence="6" id="KW-0812">Transmembrane</keyword>
<name>K9VI61_9CYAN</name>
<dbReference type="eggNOG" id="COG2202">
    <property type="taxonomic scope" value="Bacteria"/>
</dbReference>
<keyword evidence="10" id="KW-1133">Transmembrane helix</keyword>
<comment type="subcellular location">
    <subcellularLocation>
        <location evidence="2">Membrane</location>
        <topology evidence="2">Multi-pass membrane protein</topology>
    </subcellularLocation>
</comment>
<dbReference type="SUPFAM" id="SSF47384">
    <property type="entry name" value="Homodimeric domain of signal transducing histidine kinase"/>
    <property type="match status" value="1"/>
</dbReference>
<dbReference type="SMART" id="SM00091">
    <property type="entry name" value="PAS"/>
    <property type="match status" value="3"/>
</dbReference>
<dbReference type="SMART" id="SM00388">
    <property type="entry name" value="HisKA"/>
    <property type="match status" value="1"/>
</dbReference>
<dbReference type="STRING" id="179408.Osc7112_2767"/>
<dbReference type="Gene3D" id="1.10.287.130">
    <property type="match status" value="1"/>
</dbReference>
<dbReference type="OrthoDB" id="518094at2"/>
<dbReference type="InterPro" id="IPR000014">
    <property type="entry name" value="PAS"/>
</dbReference>
<dbReference type="PANTHER" id="PTHR42878">
    <property type="entry name" value="TWO-COMPONENT HISTIDINE KINASE"/>
    <property type="match status" value="1"/>
</dbReference>
<evidence type="ECO:0000256" key="6">
    <source>
        <dbReference type="ARBA" id="ARBA00022692"/>
    </source>
</evidence>
<dbReference type="Pfam" id="PF00512">
    <property type="entry name" value="HisKA"/>
    <property type="match status" value="1"/>
</dbReference>
<proteinExistence type="predicted"/>
<evidence type="ECO:0000259" key="14">
    <source>
        <dbReference type="PROSITE" id="PS50112"/>
    </source>
</evidence>
<evidence type="ECO:0000256" key="3">
    <source>
        <dbReference type="ARBA" id="ARBA00012438"/>
    </source>
</evidence>
<feature type="domain" description="PAC" evidence="15">
    <location>
        <begin position="535"/>
        <end position="592"/>
    </location>
</feature>
<dbReference type="SMART" id="SM00387">
    <property type="entry name" value="HATPase_c"/>
    <property type="match status" value="1"/>
</dbReference>
<dbReference type="eggNOG" id="COG5002">
    <property type="taxonomic scope" value="Bacteria"/>
</dbReference>
<dbReference type="RefSeq" id="WP_015176464.1">
    <property type="nucleotide sequence ID" value="NC_019729.1"/>
</dbReference>
<dbReference type="Proteomes" id="UP000010478">
    <property type="component" value="Chromosome"/>
</dbReference>
<dbReference type="InterPro" id="IPR005467">
    <property type="entry name" value="His_kinase_dom"/>
</dbReference>
<dbReference type="InterPro" id="IPR050351">
    <property type="entry name" value="BphY/WalK/GraS-like"/>
</dbReference>
<dbReference type="PANTHER" id="PTHR42878:SF7">
    <property type="entry name" value="SENSOR HISTIDINE KINASE GLRK"/>
    <property type="match status" value="1"/>
</dbReference>
<dbReference type="SUPFAM" id="SSF55785">
    <property type="entry name" value="PYP-like sensor domain (PAS domain)"/>
    <property type="match status" value="3"/>
</dbReference>
<feature type="domain" description="PAS" evidence="14">
    <location>
        <begin position="306"/>
        <end position="376"/>
    </location>
</feature>
<dbReference type="PROSITE" id="PS50109">
    <property type="entry name" value="HIS_KIN"/>
    <property type="match status" value="1"/>
</dbReference>
<dbReference type="Gene3D" id="3.30.450.20">
    <property type="entry name" value="PAS domain"/>
    <property type="match status" value="3"/>
</dbReference>
<dbReference type="KEGG" id="oni:Osc7112_2767"/>
<dbReference type="GO" id="GO:0030295">
    <property type="term" value="F:protein kinase activator activity"/>
    <property type="evidence" value="ECO:0007669"/>
    <property type="project" value="TreeGrafter"/>
</dbReference>
<keyword evidence="9" id="KW-0067">ATP-binding</keyword>
<comment type="catalytic activity">
    <reaction evidence="1">
        <text>ATP + protein L-histidine = ADP + protein N-phospho-L-histidine.</text>
        <dbReference type="EC" id="2.7.13.3"/>
    </reaction>
</comment>
<evidence type="ECO:0000259" key="13">
    <source>
        <dbReference type="PROSITE" id="PS50109"/>
    </source>
</evidence>
<dbReference type="PROSITE" id="PS50112">
    <property type="entry name" value="PAS"/>
    <property type="match status" value="2"/>
</dbReference>
<evidence type="ECO:0000256" key="10">
    <source>
        <dbReference type="ARBA" id="ARBA00022989"/>
    </source>
</evidence>
<evidence type="ECO:0000313" key="16">
    <source>
        <dbReference type="EMBL" id="AFZ07177.1"/>
    </source>
</evidence>
<dbReference type="InterPro" id="IPR013656">
    <property type="entry name" value="PAS_4"/>
</dbReference>
<dbReference type="Pfam" id="PF08448">
    <property type="entry name" value="PAS_4"/>
    <property type="match status" value="1"/>
</dbReference>
<feature type="domain" description="PAS" evidence="14">
    <location>
        <begin position="428"/>
        <end position="484"/>
    </location>
</feature>
<dbReference type="InterPro" id="IPR003594">
    <property type="entry name" value="HATPase_dom"/>
</dbReference>
<evidence type="ECO:0000256" key="8">
    <source>
        <dbReference type="ARBA" id="ARBA00022777"/>
    </source>
</evidence>
<dbReference type="GO" id="GO:0016020">
    <property type="term" value="C:membrane"/>
    <property type="evidence" value="ECO:0007669"/>
    <property type="project" value="UniProtKB-SubCell"/>
</dbReference>
<protein>
    <recommendedName>
        <fullName evidence="3">histidine kinase</fullName>
        <ecNumber evidence="3">2.7.13.3</ecNumber>
    </recommendedName>
</protein>
<dbReference type="InterPro" id="IPR036097">
    <property type="entry name" value="HisK_dim/P_sf"/>
</dbReference>
<evidence type="ECO:0000256" key="9">
    <source>
        <dbReference type="ARBA" id="ARBA00022840"/>
    </source>
</evidence>
<evidence type="ECO:0000313" key="17">
    <source>
        <dbReference type="Proteomes" id="UP000010478"/>
    </source>
</evidence>
<dbReference type="PRINTS" id="PR00344">
    <property type="entry name" value="BCTRLSENSOR"/>
</dbReference>
<keyword evidence="7" id="KW-0547">Nucleotide-binding</keyword>
<dbReference type="InterPro" id="IPR036890">
    <property type="entry name" value="HATPase_C_sf"/>
</dbReference>
<evidence type="ECO:0000256" key="7">
    <source>
        <dbReference type="ARBA" id="ARBA00022741"/>
    </source>
</evidence>
<evidence type="ECO:0000256" key="1">
    <source>
        <dbReference type="ARBA" id="ARBA00000085"/>
    </source>
</evidence>